<accession>A0A0D7AJU3</accession>
<evidence type="ECO:0000313" key="3">
    <source>
        <dbReference type="Proteomes" id="UP000054144"/>
    </source>
</evidence>
<gene>
    <name evidence="2" type="ORF">FISHEDRAFT_70088</name>
</gene>
<keyword evidence="3" id="KW-1185">Reference proteome</keyword>
<dbReference type="GO" id="GO:0016702">
    <property type="term" value="F:oxidoreductase activity, acting on single donors with incorporation of molecular oxygen, incorporation of two atoms of oxygen"/>
    <property type="evidence" value="ECO:0007669"/>
    <property type="project" value="InterPro"/>
</dbReference>
<feature type="signal peptide" evidence="1">
    <location>
        <begin position="1"/>
        <end position="18"/>
    </location>
</feature>
<dbReference type="OrthoDB" id="121380at2759"/>
<dbReference type="AlphaFoldDB" id="A0A0D7AJU3"/>
<organism evidence="2 3">
    <name type="scientific">Fistulina hepatica ATCC 64428</name>
    <dbReference type="NCBI Taxonomy" id="1128425"/>
    <lineage>
        <taxon>Eukaryota</taxon>
        <taxon>Fungi</taxon>
        <taxon>Dikarya</taxon>
        <taxon>Basidiomycota</taxon>
        <taxon>Agaricomycotina</taxon>
        <taxon>Agaricomycetes</taxon>
        <taxon>Agaricomycetidae</taxon>
        <taxon>Agaricales</taxon>
        <taxon>Fistulinaceae</taxon>
        <taxon>Fistulina</taxon>
    </lineage>
</organism>
<sequence>MRPLSVLTALTFAIGVAAHKATTTPEEKAVEQALKEAIFRCTPEVSKFTLDRQKSWFGMVTGVGTQLPGYEDLFANQETLEGAEKKDDSSTFDLACTVSDTARNQQYPFYAVPSSNHFNHSCVLTPEVTEGPYYNNVTHPIRQNIAELQGGLLTYLDIGVIDVETCKPLPNVLVDIWHANATGHYSGHPVPAPEHVNEEPQVGGARAGLLSQYPRTKPEQRFLRGAWATDSTGVARFTTIFPGYYTGRALHVHTKVWTEWEVLANGSFAPGKLSHTGQFFFEDEIGGEIVDKMHPYTENPIAHTRGRTRNWRDSLNVYGDSHGNGYNPVFDLHLLGGVLSQGVIGFITMGINASASYDNFWKGGVDS</sequence>
<keyword evidence="2" id="KW-0223">Dioxygenase</keyword>
<evidence type="ECO:0000313" key="2">
    <source>
        <dbReference type="EMBL" id="KIY52130.1"/>
    </source>
</evidence>
<dbReference type="Proteomes" id="UP000054144">
    <property type="component" value="Unassembled WGS sequence"/>
</dbReference>
<reference evidence="2 3" key="1">
    <citation type="journal article" date="2015" name="Fungal Genet. Biol.">
        <title>Evolution of novel wood decay mechanisms in Agaricales revealed by the genome sequences of Fistulina hepatica and Cylindrobasidium torrendii.</title>
        <authorList>
            <person name="Floudas D."/>
            <person name="Held B.W."/>
            <person name="Riley R."/>
            <person name="Nagy L.G."/>
            <person name="Koehler G."/>
            <person name="Ransdell A.S."/>
            <person name="Younus H."/>
            <person name="Chow J."/>
            <person name="Chiniquy J."/>
            <person name="Lipzen A."/>
            <person name="Tritt A."/>
            <person name="Sun H."/>
            <person name="Haridas S."/>
            <person name="LaButti K."/>
            <person name="Ohm R.A."/>
            <person name="Kues U."/>
            <person name="Blanchette R.A."/>
            <person name="Grigoriev I.V."/>
            <person name="Minto R.E."/>
            <person name="Hibbett D.S."/>
        </authorList>
    </citation>
    <scope>NUCLEOTIDE SEQUENCE [LARGE SCALE GENOMIC DNA]</scope>
    <source>
        <strain evidence="2 3">ATCC 64428</strain>
    </source>
</reference>
<dbReference type="PANTHER" id="PTHR34315">
    <property type="match status" value="1"/>
</dbReference>
<dbReference type="CDD" id="cd03457">
    <property type="entry name" value="intradiol_dioxygenase_like"/>
    <property type="match status" value="1"/>
</dbReference>
<evidence type="ECO:0000256" key="1">
    <source>
        <dbReference type="SAM" id="SignalP"/>
    </source>
</evidence>
<proteinExistence type="predicted"/>
<dbReference type="PANTHER" id="PTHR34315:SF4">
    <property type="entry name" value="INTRADIOL RING-CLEAVAGE DIOXYGENASES DOMAIN-CONTAINING PROTEIN"/>
    <property type="match status" value="1"/>
</dbReference>
<dbReference type="SUPFAM" id="SSF49482">
    <property type="entry name" value="Aromatic compound dioxygenase"/>
    <property type="match status" value="1"/>
</dbReference>
<dbReference type="GO" id="GO:0005506">
    <property type="term" value="F:iron ion binding"/>
    <property type="evidence" value="ECO:0007669"/>
    <property type="project" value="InterPro"/>
</dbReference>
<dbReference type="Gene3D" id="2.60.130.10">
    <property type="entry name" value="Aromatic compound dioxygenase"/>
    <property type="match status" value="1"/>
</dbReference>
<keyword evidence="1" id="KW-0732">Signal</keyword>
<protein>
    <submittedName>
        <fullName evidence="2">Aromatic compound dioxygenase</fullName>
    </submittedName>
</protein>
<name>A0A0D7AJU3_9AGAR</name>
<feature type="chain" id="PRO_5002316551" evidence="1">
    <location>
        <begin position="19"/>
        <end position="367"/>
    </location>
</feature>
<dbReference type="EMBL" id="KN881645">
    <property type="protein sequence ID" value="KIY52130.1"/>
    <property type="molecule type" value="Genomic_DNA"/>
</dbReference>
<dbReference type="InterPro" id="IPR015889">
    <property type="entry name" value="Intradiol_dOase_core"/>
</dbReference>
<keyword evidence="2" id="KW-0560">Oxidoreductase</keyword>